<dbReference type="RefSeq" id="WP_197007134.1">
    <property type="nucleotide sequence ID" value="NZ_BONS01000005.1"/>
</dbReference>
<proteinExistence type="predicted"/>
<dbReference type="EMBL" id="JADOUF010000001">
    <property type="protein sequence ID" value="MBG6140604.1"/>
    <property type="molecule type" value="Genomic_DNA"/>
</dbReference>
<dbReference type="InterPro" id="IPR027383">
    <property type="entry name" value="Znf_put"/>
</dbReference>
<feature type="transmembrane region" description="Helical" evidence="1">
    <location>
        <begin position="136"/>
        <end position="157"/>
    </location>
</feature>
<keyword evidence="4" id="KW-1185">Reference proteome</keyword>
<gene>
    <name evidence="3" type="ORF">IW245_006798</name>
</gene>
<dbReference type="Pfam" id="PF13490">
    <property type="entry name" value="zf-HC2"/>
    <property type="match status" value="1"/>
</dbReference>
<evidence type="ECO:0000313" key="3">
    <source>
        <dbReference type="EMBL" id="MBG6140604.1"/>
    </source>
</evidence>
<evidence type="ECO:0000259" key="2">
    <source>
        <dbReference type="Pfam" id="PF13490"/>
    </source>
</evidence>
<comment type="caution">
    <text evidence="3">The sequence shown here is derived from an EMBL/GenBank/DDBJ whole genome shotgun (WGS) entry which is preliminary data.</text>
</comment>
<organism evidence="3 4">
    <name type="scientific">Longispora fulva</name>
    <dbReference type="NCBI Taxonomy" id="619741"/>
    <lineage>
        <taxon>Bacteria</taxon>
        <taxon>Bacillati</taxon>
        <taxon>Actinomycetota</taxon>
        <taxon>Actinomycetes</taxon>
        <taxon>Micromonosporales</taxon>
        <taxon>Micromonosporaceae</taxon>
        <taxon>Longispora</taxon>
    </lineage>
</organism>
<keyword evidence="1" id="KW-0812">Transmembrane</keyword>
<feature type="domain" description="Putative zinc-finger" evidence="2">
    <location>
        <begin position="3"/>
        <end position="37"/>
    </location>
</feature>
<protein>
    <submittedName>
        <fullName evidence="3">Putative anti-sigma-YlaC factor YlaD</fullName>
    </submittedName>
</protein>
<keyword evidence="1" id="KW-1133">Transmembrane helix</keyword>
<feature type="transmembrane region" description="Helical" evidence="1">
    <location>
        <begin position="80"/>
        <end position="101"/>
    </location>
</feature>
<accession>A0A8J7GJM2</accession>
<evidence type="ECO:0000256" key="1">
    <source>
        <dbReference type="SAM" id="Phobius"/>
    </source>
</evidence>
<evidence type="ECO:0000313" key="4">
    <source>
        <dbReference type="Proteomes" id="UP000622552"/>
    </source>
</evidence>
<sequence>MTCGEVRAALSALFDGEVAELSAQATEAHLSGCAACRTWQVQALRLPDLAWTASPPDLTARVLAAVAEDEKAARRARWQILRFAVGAAAVIQLLLALPVLLDGGSGPHASREMASFDIALAVGFLLAAWQPSRARAFVPVAAVLAGCLALTSGMDVLNDSTALAHETGHLVALVQAGLLWALGRTSVRGGARPATVTP</sequence>
<reference evidence="3" key="1">
    <citation type="submission" date="2020-11" db="EMBL/GenBank/DDBJ databases">
        <title>Sequencing the genomes of 1000 actinobacteria strains.</title>
        <authorList>
            <person name="Klenk H.-P."/>
        </authorList>
    </citation>
    <scope>NUCLEOTIDE SEQUENCE</scope>
    <source>
        <strain evidence="3">DSM 45356</strain>
    </source>
</reference>
<keyword evidence="1" id="KW-0472">Membrane</keyword>
<name>A0A8J7GJM2_9ACTN</name>
<feature type="transmembrane region" description="Helical" evidence="1">
    <location>
        <begin position="113"/>
        <end position="129"/>
    </location>
</feature>
<dbReference type="Proteomes" id="UP000622552">
    <property type="component" value="Unassembled WGS sequence"/>
</dbReference>
<dbReference type="AlphaFoldDB" id="A0A8J7GJM2"/>